<name>A0ACD5V3U8_AVESA</name>
<reference evidence="1" key="1">
    <citation type="submission" date="2021-05" db="EMBL/GenBank/DDBJ databases">
        <authorList>
            <person name="Scholz U."/>
            <person name="Mascher M."/>
            <person name="Fiebig A."/>
        </authorList>
    </citation>
    <scope>NUCLEOTIDE SEQUENCE [LARGE SCALE GENOMIC DNA]</scope>
</reference>
<dbReference type="EnsemblPlants" id="AVESA.00010b.r2.2DG0361120.1">
    <property type="protein sequence ID" value="AVESA.00010b.r2.2DG0361120.1.CDS"/>
    <property type="gene ID" value="AVESA.00010b.r2.2DG0361120"/>
</dbReference>
<dbReference type="Proteomes" id="UP001732700">
    <property type="component" value="Chromosome 2D"/>
</dbReference>
<reference evidence="1" key="2">
    <citation type="submission" date="2025-09" db="UniProtKB">
        <authorList>
            <consortium name="EnsemblPlants"/>
        </authorList>
    </citation>
    <scope>IDENTIFICATION</scope>
</reference>
<sequence length="72" mass="7667">MAMASFASQLVDMLYGIVERVTGCSARPEDDKDPKPKLATTKAFVTEEVVEVRSRSHPESGGSGAEVNLVGI</sequence>
<evidence type="ECO:0000313" key="1">
    <source>
        <dbReference type="EnsemblPlants" id="AVESA.00010b.r2.2DG0361120.1.CDS"/>
    </source>
</evidence>
<organism evidence="1 2">
    <name type="scientific">Avena sativa</name>
    <name type="common">Oat</name>
    <dbReference type="NCBI Taxonomy" id="4498"/>
    <lineage>
        <taxon>Eukaryota</taxon>
        <taxon>Viridiplantae</taxon>
        <taxon>Streptophyta</taxon>
        <taxon>Embryophyta</taxon>
        <taxon>Tracheophyta</taxon>
        <taxon>Spermatophyta</taxon>
        <taxon>Magnoliopsida</taxon>
        <taxon>Liliopsida</taxon>
        <taxon>Poales</taxon>
        <taxon>Poaceae</taxon>
        <taxon>BOP clade</taxon>
        <taxon>Pooideae</taxon>
        <taxon>Poodae</taxon>
        <taxon>Poeae</taxon>
        <taxon>Poeae Chloroplast Group 1 (Aveneae type)</taxon>
        <taxon>Aveninae</taxon>
        <taxon>Avena</taxon>
    </lineage>
</organism>
<accession>A0ACD5V3U8</accession>
<keyword evidence="2" id="KW-1185">Reference proteome</keyword>
<evidence type="ECO:0000313" key="2">
    <source>
        <dbReference type="Proteomes" id="UP001732700"/>
    </source>
</evidence>
<proteinExistence type="predicted"/>
<protein>
    <submittedName>
        <fullName evidence="1">Uncharacterized protein</fullName>
    </submittedName>
</protein>